<protein>
    <submittedName>
        <fullName evidence="3 4">PPM-type phosphatase domain-containing protein</fullName>
    </submittedName>
</protein>
<reference evidence="3 4" key="1">
    <citation type="submission" date="2016-11" db="UniProtKB">
        <authorList>
            <consortium name="WormBaseParasite"/>
        </authorList>
    </citation>
    <scope>IDENTIFICATION</scope>
</reference>
<dbReference type="AlphaFoldDB" id="A0A1I7WM65"/>
<feature type="region of interest" description="Disordered" evidence="1">
    <location>
        <begin position="52"/>
        <end position="71"/>
    </location>
</feature>
<accession>A0A1I7WM65</accession>
<proteinExistence type="predicted"/>
<dbReference type="WBParaSite" id="Hba_14992">
    <property type="protein sequence ID" value="Hba_14992"/>
    <property type="gene ID" value="Hba_14992"/>
</dbReference>
<dbReference type="WBParaSite" id="Hba_06164">
    <property type="protein sequence ID" value="Hba_06164"/>
    <property type="gene ID" value="Hba_06164"/>
</dbReference>
<evidence type="ECO:0000313" key="3">
    <source>
        <dbReference type="WBParaSite" id="Hba_06164"/>
    </source>
</evidence>
<evidence type="ECO:0000256" key="1">
    <source>
        <dbReference type="SAM" id="MobiDB-lite"/>
    </source>
</evidence>
<evidence type="ECO:0000313" key="2">
    <source>
        <dbReference type="Proteomes" id="UP000095283"/>
    </source>
</evidence>
<dbReference type="Proteomes" id="UP000095283">
    <property type="component" value="Unplaced"/>
</dbReference>
<organism evidence="2 3">
    <name type="scientific">Heterorhabditis bacteriophora</name>
    <name type="common">Entomopathogenic nematode worm</name>
    <dbReference type="NCBI Taxonomy" id="37862"/>
    <lineage>
        <taxon>Eukaryota</taxon>
        <taxon>Metazoa</taxon>
        <taxon>Ecdysozoa</taxon>
        <taxon>Nematoda</taxon>
        <taxon>Chromadorea</taxon>
        <taxon>Rhabditida</taxon>
        <taxon>Rhabditina</taxon>
        <taxon>Rhabditomorpha</taxon>
        <taxon>Strongyloidea</taxon>
        <taxon>Heterorhabditidae</taxon>
        <taxon>Heterorhabditis</taxon>
    </lineage>
</organism>
<evidence type="ECO:0000313" key="4">
    <source>
        <dbReference type="WBParaSite" id="Hba_14992"/>
    </source>
</evidence>
<sequence>MADPMNLSNAACWRHVDDDRSAEDVHFIDTFAAKTTPTHGCYLLKGEGEEMAVKSGHTGSGPSHVSELMFE</sequence>
<keyword evidence="2" id="KW-1185">Reference proteome</keyword>
<name>A0A1I7WM65_HETBA</name>